<keyword evidence="4" id="KW-1185">Reference proteome</keyword>
<proteinExistence type="predicted"/>
<dbReference type="InterPro" id="IPR001466">
    <property type="entry name" value="Beta-lactam-related"/>
</dbReference>
<dbReference type="SUPFAM" id="SSF56601">
    <property type="entry name" value="beta-lactamase/transpeptidase-like"/>
    <property type="match status" value="1"/>
</dbReference>
<evidence type="ECO:0000313" key="3">
    <source>
        <dbReference type="EMBL" id="MYN06212.1"/>
    </source>
</evidence>
<dbReference type="Gene3D" id="3.40.710.10">
    <property type="entry name" value="DD-peptidase/beta-lactamase superfamily"/>
    <property type="match status" value="1"/>
</dbReference>
<dbReference type="EMBL" id="WWCU01000002">
    <property type="protein sequence ID" value="MYN06212.1"/>
    <property type="molecule type" value="Genomic_DNA"/>
</dbReference>
<organism evidence="3 4">
    <name type="scientific">Pseudoduganella aquatica</name>
    <dbReference type="NCBI Taxonomy" id="2660641"/>
    <lineage>
        <taxon>Bacteria</taxon>
        <taxon>Pseudomonadati</taxon>
        <taxon>Pseudomonadota</taxon>
        <taxon>Betaproteobacteria</taxon>
        <taxon>Burkholderiales</taxon>
        <taxon>Oxalobacteraceae</taxon>
        <taxon>Telluria group</taxon>
        <taxon>Pseudoduganella</taxon>
    </lineage>
</organism>
<protein>
    <submittedName>
        <fullName evidence="3">Serine hydrolase</fullName>
    </submittedName>
</protein>
<evidence type="ECO:0000313" key="4">
    <source>
        <dbReference type="Proteomes" id="UP000450676"/>
    </source>
</evidence>
<dbReference type="AlphaFoldDB" id="A0A7X4H9J9"/>
<dbReference type="GO" id="GO:0016787">
    <property type="term" value="F:hydrolase activity"/>
    <property type="evidence" value="ECO:0007669"/>
    <property type="project" value="UniProtKB-KW"/>
</dbReference>
<feature type="domain" description="Beta-lactamase-related" evidence="2">
    <location>
        <begin position="116"/>
        <end position="369"/>
    </location>
</feature>
<accession>A0A7X4H9J9</accession>
<comment type="caution">
    <text evidence="3">The sequence shown here is derived from an EMBL/GenBank/DDBJ whole genome shotgun (WGS) entry which is preliminary data.</text>
</comment>
<reference evidence="3 4" key="1">
    <citation type="submission" date="2019-12" db="EMBL/GenBank/DDBJ databases">
        <title>Novel species isolated from a subtropical stream in China.</title>
        <authorList>
            <person name="Lu H."/>
        </authorList>
    </citation>
    <scope>NUCLEOTIDE SEQUENCE [LARGE SCALE GENOMIC DNA]</scope>
    <source>
        <strain evidence="3 4">FT127W</strain>
    </source>
</reference>
<name>A0A7X4H9J9_9BURK</name>
<dbReference type="InterPro" id="IPR012338">
    <property type="entry name" value="Beta-lactam/transpept-like"/>
</dbReference>
<dbReference type="PANTHER" id="PTHR43283">
    <property type="entry name" value="BETA-LACTAMASE-RELATED"/>
    <property type="match status" value="1"/>
</dbReference>
<keyword evidence="1" id="KW-0732">Signal</keyword>
<evidence type="ECO:0000256" key="1">
    <source>
        <dbReference type="SAM" id="SignalP"/>
    </source>
</evidence>
<dbReference type="Proteomes" id="UP000450676">
    <property type="component" value="Unassembled WGS sequence"/>
</dbReference>
<feature type="chain" id="PRO_5031215350" evidence="1">
    <location>
        <begin position="30"/>
        <end position="391"/>
    </location>
</feature>
<dbReference type="InterPro" id="IPR050789">
    <property type="entry name" value="Diverse_Enzym_Activities"/>
</dbReference>
<feature type="signal peptide" evidence="1">
    <location>
        <begin position="1"/>
        <end position="29"/>
    </location>
</feature>
<gene>
    <name evidence="3" type="ORF">GTP77_02550</name>
</gene>
<sequence length="391" mass="42385">MTPSPRTEARIAPLLAVLAFVAMQAPAHAQSGCLDVFRNPQRSYPNNTASASPAPLALRLGAPLKSVSYKLPGESAAATLDDYLGKFCTTGLLILKDRDIVFERYLQGGGAADKLLSASMSKTVLALLVGIAVSEGKLSLSERVDAVLPDFKDSAFAPATVEDLLRMTSGAALVNSFEPGAEADNRATNPMVSPRQNVRDYLRGKRERSSAPGTQFQYNGAQTAMLGAMLRQRVGMDLTSYLEQKLWIPMGAESSAHWIKNQNGEEGVQGQFAATLRDYARLGYLVMNQGRIGDKQVVPADWIAAMTALRPDKPQPPRPPYYGLHTWIPQAAGGRSFFWGTNGQNIFIDPLARVIIVHTGNSPEAEFDGNRHLFTLRDAIVRSLKSPASDK</sequence>
<dbReference type="PANTHER" id="PTHR43283:SF14">
    <property type="entry name" value="BLL8153 PROTEIN"/>
    <property type="match status" value="1"/>
</dbReference>
<dbReference type="RefSeq" id="WP_161070600.1">
    <property type="nucleotide sequence ID" value="NZ_WWCU01000002.1"/>
</dbReference>
<dbReference type="Pfam" id="PF00144">
    <property type="entry name" value="Beta-lactamase"/>
    <property type="match status" value="1"/>
</dbReference>
<keyword evidence="3" id="KW-0378">Hydrolase</keyword>
<evidence type="ECO:0000259" key="2">
    <source>
        <dbReference type="Pfam" id="PF00144"/>
    </source>
</evidence>